<name>A0A9I9EL52_CUCME</name>
<proteinExistence type="predicted"/>
<reference evidence="1" key="1">
    <citation type="submission" date="2023-03" db="UniProtKB">
        <authorList>
            <consortium name="EnsemblPlants"/>
        </authorList>
    </citation>
    <scope>IDENTIFICATION</scope>
</reference>
<protein>
    <submittedName>
        <fullName evidence="1">Uncharacterized protein</fullName>
    </submittedName>
</protein>
<dbReference type="AlphaFoldDB" id="A0A9I9EL52"/>
<accession>A0A9I9EL52</accession>
<sequence>MFDPFFTIFSAGDGDYNFNIDLQELSRLILADDDLFLTILVPRDGKFRSLASLDDASPKQGIFATASTSQVKFYGRTADGEIIGATLLTAERRECLAGGFDDKDYEIKFSFALKPKDFFGRSMKLTKLVWFGSLSQHVGTLQ</sequence>
<dbReference type="Gramene" id="MELO3C035216.2.1">
    <property type="protein sequence ID" value="MELO3C035216.2.1"/>
    <property type="gene ID" value="MELO3C035216.2"/>
</dbReference>
<organism evidence="1">
    <name type="scientific">Cucumis melo</name>
    <name type="common">Muskmelon</name>
    <dbReference type="NCBI Taxonomy" id="3656"/>
    <lineage>
        <taxon>Eukaryota</taxon>
        <taxon>Viridiplantae</taxon>
        <taxon>Streptophyta</taxon>
        <taxon>Embryophyta</taxon>
        <taxon>Tracheophyta</taxon>
        <taxon>Spermatophyta</taxon>
        <taxon>Magnoliopsida</taxon>
        <taxon>eudicotyledons</taxon>
        <taxon>Gunneridae</taxon>
        <taxon>Pentapetalae</taxon>
        <taxon>rosids</taxon>
        <taxon>fabids</taxon>
        <taxon>Cucurbitales</taxon>
        <taxon>Cucurbitaceae</taxon>
        <taxon>Benincaseae</taxon>
        <taxon>Cucumis</taxon>
    </lineage>
</organism>
<dbReference type="EnsemblPlants" id="MELO3C035216.2.1">
    <property type="protein sequence ID" value="MELO3C035216.2.1"/>
    <property type="gene ID" value="MELO3C035216.2"/>
</dbReference>
<evidence type="ECO:0000313" key="1">
    <source>
        <dbReference type="EnsemblPlants" id="MELO3C035216.2.1"/>
    </source>
</evidence>